<evidence type="ECO:0000313" key="8">
    <source>
        <dbReference type="EMBL" id="MDP8149510.1"/>
    </source>
</evidence>
<evidence type="ECO:0000256" key="5">
    <source>
        <dbReference type="ARBA" id="ARBA00022801"/>
    </source>
</evidence>
<dbReference type="InterPro" id="IPR007712">
    <property type="entry name" value="RelE/ParE_toxin"/>
</dbReference>
<keyword evidence="9" id="KW-1185">Reference proteome</keyword>
<dbReference type="Proteomes" id="UP001226020">
    <property type="component" value="Unassembled WGS sequence"/>
</dbReference>
<dbReference type="NCBIfam" id="TIGR02385">
    <property type="entry name" value="RelE_StbE"/>
    <property type="match status" value="1"/>
</dbReference>
<dbReference type="InterPro" id="IPR035093">
    <property type="entry name" value="RelE/ParE_toxin_dom_sf"/>
</dbReference>
<keyword evidence="2" id="KW-1277">Toxin-antitoxin system</keyword>
<dbReference type="GO" id="GO:0016787">
    <property type="term" value="F:hydrolase activity"/>
    <property type="evidence" value="ECO:0007669"/>
    <property type="project" value="UniProtKB-KW"/>
</dbReference>
<organism evidence="8 9">
    <name type="scientific">Phocoenobacter atlanticus subsp. atlanticus</name>
    <dbReference type="NCBI Taxonomy" id="3061285"/>
    <lineage>
        <taxon>Bacteria</taxon>
        <taxon>Pseudomonadati</taxon>
        <taxon>Pseudomonadota</taxon>
        <taxon>Gammaproteobacteria</taxon>
        <taxon>Pasteurellales</taxon>
        <taxon>Pasteurellaceae</taxon>
        <taxon>Phocoenobacter</taxon>
        <taxon>Phocoenobacter atlanticus</taxon>
    </lineage>
</organism>
<dbReference type="GO" id="GO:0006401">
    <property type="term" value="P:RNA catabolic process"/>
    <property type="evidence" value="ECO:0007669"/>
    <property type="project" value="InterPro"/>
</dbReference>
<dbReference type="PANTHER" id="PTHR38039:SF1">
    <property type="entry name" value="TOXIN YOEB"/>
    <property type="match status" value="1"/>
</dbReference>
<keyword evidence="3" id="KW-0540">Nuclease</keyword>
<comment type="similarity">
    <text evidence="1">Belongs to the YoeB family.</text>
</comment>
<accession>A0AAW8CEQ2</accession>
<dbReference type="GO" id="GO:0004519">
    <property type="term" value="F:endonuclease activity"/>
    <property type="evidence" value="ECO:0007669"/>
    <property type="project" value="UniProtKB-KW"/>
</dbReference>
<comment type="caution">
    <text evidence="8">The sequence shown here is derived from an EMBL/GenBank/DDBJ whole genome shotgun (WGS) entry which is preliminary data.</text>
</comment>
<evidence type="ECO:0000256" key="4">
    <source>
        <dbReference type="ARBA" id="ARBA00022759"/>
    </source>
</evidence>
<evidence type="ECO:0000313" key="9">
    <source>
        <dbReference type="Proteomes" id="UP001226020"/>
    </source>
</evidence>
<name>A0AAW8CEQ2_9PAST</name>
<dbReference type="AlphaFoldDB" id="A0AAW8CEQ2"/>
<dbReference type="GO" id="GO:0045892">
    <property type="term" value="P:negative regulation of DNA-templated transcription"/>
    <property type="evidence" value="ECO:0007669"/>
    <property type="project" value="TreeGrafter"/>
</dbReference>
<keyword evidence="4" id="KW-0255">Endonuclease</keyword>
<evidence type="ECO:0000256" key="1">
    <source>
        <dbReference type="ARBA" id="ARBA00008172"/>
    </source>
</evidence>
<dbReference type="SUPFAM" id="SSF143011">
    <property type="entry name" value="RelE-like"/>
    <property type="match status" value="1"/>
</dbReference>
<sequence>MYQLKVTDKFNADLDKIEKTNKKLLRKIDNLLIDTKQNPRTGIGKPERLKYYSTREIYSRRIDREHRLVYEILEDKTIVILLTAFGHYSSNSKYIAKIV</sequence>
<evidence type="ECO:0000256" key="3">
    <source>
        <dbReference type="ARBA" id="ARBA00022722"/>
    </source>
</evidence>
<dbReference type="Pfam" id="PF06769">
    <property type="entry name" value="YoeB_toxin"/>
    <property type="match status" value="1"/>
</dbReference>
<proteinExistence type="inferred from homology"/>
<evidence type="ECO:0000256" key="2">
    <source>
        <dbReference type="ARBA" id="ARBA00022649"/>
    </source>
</evidence>
<dbReference type="EMBL" id="JASAXT010000037">
    <property type="protein sequence ID" value="MDP8149510.1"/>
    <property type="molecule type" value="Genomic_DNA"/>
</dbReference>
<keyword evidence="5" id="KW-0378">Hydrolase</keyword>
<dbReference type="PANTHER" id="PTHR38039">
    <property type="entry name" value="TOXIN YOEB"/>
    <property type="match status" value="1"/>
</dbReference>
<dbReference type="RefSeq" id="WP_306351674.1">
    <property type="nucleotide sequence ID" value="NZ_JASAWV010000043.1"/>
</dbReference>
<dbReference type="GeneID" id="86854003"/>
<dbReference type="InterPro" id="IPR009614">
    <property type="entry name" value="YoeB_toxin"/>
</dbReference>
<keyword evidence="7" id="KW-0175">Coiled coil</keyword>
<reference evidence="8 9" key="1">
    <citation type="journal article" date="2023" name="Front. Microbiol.">
        <title>Phylogeography and host specificity of Pasteurellaceae pathogenic to sea-farmed fish in the north-east Atlantic.</title>
        <authorList>
            <person name="Gulla S."/>
            <person name="Colquhoun D.J."/>
            <person name="Olsen A.B."/>
            <person name="Spilsberg B."/>
            <person name="Lagesen K."/>
            <person name="Aakesson C.P."/>
            <person name="Strom S."/>
            <person name="Manji F."/>
            <person name="Birkbeck T.H."/>
            <person name="Nilsen H.K."/>
        </authorList>
    </citation>
    <scope>NUCLEOTIDE SEQUENCE [LARGE SCALE GENOMIC DNA]</scope>
    <source>
        <strain evidence="8 9">NVIB3131</strain>
    </source>
</reference>
<feature type="coiled-coil region" evidence="7">
    <location>
        <begin position="7"/>
        <end position="34"/>
    </location>
</feature>
<dbReference type="Gene3D" id="3.30.2310.20">
    <property type="entry name" value="RelE-like"/>
    <property type="match status" value="1"/>
</dbReference>
<dbReference type="NCBIfam" id="TIGR02116">
    <property type="entry name" value="toxin_Txe_YoeB"/>
    <property type="match status" value="1"/>
</dbReference>
<protein>
    <recommendedName>
        <fullName evidence="6">Putative mRNA interferase YoeB</fullName>
    </recommendedName>
</protein>
<evidence type="ECO:0000256" key="6">
    <source>
        <dbReference type="ARBA" id="ARBA00030388"/>
    </source>
</evidence>
<evidence type="ECO:0000256" key="7">
    <source>
        <dbReference type="SAM" id="Coils"/>
    </source>
</evidence>
<gene>
    <name evidence="8" type="ORF">QJU57_10565</name>
</gene>